<dbReference type="KEGG" id="xyk:GT347_15080"/>
<keyword evidence="4" id="KW-1185">Reference proteome</keyword>
<keyword evidence="2" id="KW-0732">Signal</keyword>
<dbReference type="AlphaFoldDB" id="A0A857J5B4"/>
<dbReference type="Proteomes" id="UP000464787">
    <property type="component" value="Chromosome"/>
</dbReference>
<feature type="chain" id="PRO_5032667635" description="MORN repeat variant" evidence="2">
    <location>
        <begin position="38"/>
        <end position="400"/>
    </location>
</feature>
<name>A0A857J5B4_9BURK</name>
<evidence type="ECO:0000313" key="4">
    <source>
        <dbReference type="Proteomes" id="UP000464787"/>
    </source>
</evidence>
<feature type="signal peptide" evidence="2">
    <location>
        <begin position="1"/>
        <end position="37"/>
    </location>
</feature>
<dbReference type="Gene3D" id="3.90.930.1">
    <property type="match status" value="2"/>
</dbReference>
<protein>
    <recommendedName>
        <fullName evidence="5">MORN repeat variant</fullName>
    </recommendedName>
</protein>
<reference evidence="3 4" key="1">
    <citation type="submission" date="2020-01" db="EMBL/GenBank/DDBJ databases">
        <title>Genome sequencing of strain KACC 21265.</title>
        <authorList>
            <person name="Heo J."/>
            <person name="Kim S.-J."/>
            <person name="Kim J.-S."/>
            <person name="Hong S.-B."/>
            <person name="Kwon S.-W."/>
        </authorList>
    </citation>
    <scope>NUCLEOTIDE SEQUENCE [LARGE SCALE GENOMIC DNA]</scope>
    <source>
        <strain evidence="3 4">KACC 21265</strain>
    </source>
</reference>
<dbReference type="Pfam" id="PF07661">
    <property type="entry name" value="MORN_2"/>
    <property type="match status" value="2"/>
</dbReference>
<evidence type="ECO:0000313" key="3">
    <source>
        <dbReference type="EMBL" id="QHI99184.1"/>
    </source>
</evidence>
<feature type="region of interest" description="Disordered" evidence="1">
    <location>
        <begin position="95"/>
        <end position="115"/>
    </location>
</feature>
<evidence type="ECO:0008006" key="5">
    <source>
        <dbReference type="Google" id="ProtNLM"/>
    </source>
</evidence>
<evidence type="ECO:0000256" key="2">
    <source>
        <dbReference type="SAM" id="SignalP"/>
    </source>
</evidence>
<sequence>MRKRTRSARRPVRPGARSSTAAAVALAGLLAMHGACGATLCEVNGVAVQPAERSSLQGRSGVLRCRDEASGQLVREEEVQNGRLAGTVRQFSNGRLSREQVLNDKGNPQGRSREYGANGQVLRESNFDNGNLAGLSRSFHPDGRLQRASFYGPEGELAYAEFTRRGDLRSLRCADRPLLGPAVDDARLCGFASRSSQVSFVAENGALRARATFLNGKRVRYETFQDNGQPATQEELQAAGRIERIFGTDGVRRREVHWALRDGVSQRDREQEFSATGSLTRERRWLQGELSSEQTFYLNGQPRSKARYTSSGSNRTLETQDYFENGVLSAEGSYIDTGRYAPTPVGTHRQFDMQGRPKSETVYDPRGRLVRERIWDASGTVLRDDELQDDGSRRPPTAAR</sequence>
<organism evidence="3 4">
    <name type="scientific">Xylophilus rhododendri</name>
    <dbReference type="NCBI Taxonomy" id="2697032"/>
    <lineage>
        <taxon>Bacteria</taxon>
        <taxon>Pseudomonadati</taxon>
        <taxon>Pseudomonadota</taxon>
        <taxon>Betaproteobacteria</taxon>
        <taxon>Burkholderiales</taxon>
        <taxon>Xylophilus</taxon>
    </lineage>
</organism>
<dbReference type="RefSeq" id="WP_160552965.1">
    <property type="nucleotide sequence ID" value="NZ_CP047650.1"/>
</dbReference>
<gene>
    <name evidence="3" type="ORF">GT347_15080</name>
</gene>
<proteinExistence type="predicted"/>
<dbReference type="SUPFAM" id="SSF82185">
    <property type="entry name" value="Histone H3 K4-specific methyltransferase SET7/9 N-terminal domain"/>
    <property type="match status" value="1"/>
</dbReference>
<accession>A0A857J5B4</accession>
<dbReference type="InterPro" id="IPR011652">
    <property type="entry name" value="MORN_2"/>
</dbReference>
<evidence type="ECO:0000256" key="1">
    <source>
        <dbReference type="SAM" id="MobiDB-lite"/>
    </source>
</evidence>
<dbReference type="EMBL" id="CP047650">
    <property type="protein sequence ID" value="QHI99184.1"/>
    <property type="molecule type" value="Genomic_DNA"/>
</dbReference>